<accession>A0A3V1JTH5</accession>
<dbReference type="EMBL" id="RVIZ01000018">
    <property type="protein sequence ID" value="MLW96551.1"/>
    <property type="molecule type" value="Genomic_DNA"/>
</dbReference>
<evidence type="ECO:0000313" key="2">
    <source>
        <dbReference type="EMBL" id="ECQ7195225.1"/>
    </source>
</evidence>
<gene>
    <name evidence="1" type="ORF">AGQ41_22970</name>
    <name evidence="4" type="ORF">DSG96_13665</name>
    <name evidence="2" type="ORF">FZ523_15795</name>
    <name evidence="3" type="ORF">G2988_20255</name>
</gene>
<reference evidence="3" key="1">
    <citation type="journal article" date="2018" name="Genome Biol.">
        <title>SKESA: strategic k-mer extension for scrupulous assemblies.</title>
        <authorList>
            <person name="Souvorov A."/>
            <person name="Agarwala R."/>
            <person name="Lipman D.J."/>
        </authorList>
    </citation>
    <scope>NUCLEOTIDE SEQUENCE</scope>
    <source>
        <strain evidence="3">Salmonella enterica</strain>
    </source>
</reference>
<reference evidence="4" key="2">
    <citation type="submission" date="2018-07" db="EMBL/GenBank/DDBJ databases">
        <authorList>
            <person name="Ashton P.M."/>
            <person name="Dallman T."/>
            <person name="Nair S."/>
            <person name="De Pinna E."/>
            <person name="Peters T."/>
            <person name="Grant K."/>
        </authorList>
    </citation>
    <scope>NUCLEOTIDE SEQUENCE [LARGE SCALE GENOMIC DNA]</scope>
    <source>
        <strain evidence="4">143561</strain>
        <strain evidence="2">795400</strain>
    </source>
</reference>
<dbReference type="RefSeq" id="WP_023215072.1">
    <property type="nucleotide sequence ID" value="NZ_JAKMZS010000007.1"/>
</dbReference>
<dbReference type="AlphaFoldDB" id="A0A3V1JTH5"/>
<evidence type="ECO:0000313" key="4">
    <source>
        <dbReference type="EMBL" id="MLW96551.1"/>
    </source>
</evidence>
<organism evidence="3">
    <name type="scientific">Salmonella enterica I</name>
    <dbReference type="NCBI Taxonomy" id="59201"/>
    <lineage>
        <taxon>Bacteria</taxon>
        <taxon>Pseudomonadati</taxon>
        <taxon>Pseudomonadota</taxon>
        <taxon>Gammaproteobacteria</taxon>
        <taxon>Enterobacterales</taxon>
        <taxon>Enterobacteriaceae</taxon>
        <taxon>Salmonella</taxon>
    </lineage>
</organism>
<name>A0A3V1JTH5_SALET</name>
<reference evidence="3" key="4">
    <citation type="submission" date="2019-10" db="EMBL/GenBank/DDBJ databases">
        <authorList>
            <consortium name="NCBI Pathogen Detection Project"/>
        </authorList>
    </citation>
    <scope>NUCLEOTIDE SEQUENCE</scope>
    <source>
        <strain evidence="3">Salmonella enterica</strain>
    </source>
</reference>
<sequence>MNPDYVFWTVVYHKKSEPLDPNSFYNKKNKPVFKYSTRREAAYVCAERNSKLKGDSKYSTQKFYDYDAEKADLEELKKSQQRKRREMLIRQGH</sequence>
<proteinExistence type="predicted"/>
<dbReference type="Proteomes" id="UP000839531">
    <property type="component" value="Unassembled WGS sequence"/>
</dbReference>
<evidence type="ECO:0000313" key="3">
    <source>
        <dbReference type="EMBL" id="HAE1359774.1"/>
    </source>
</evidence>
<dbReference type="EMBL" id="AAGMSH010000103">
    <property type="protein sequence ID" value="EBP6617674.1"/>
    <property type="molecule type" value="Genomic_DNA"/>
</dbReference>
<reference evidence="1" key="3">
    <citation type="submission" date="2018-07" db="EMBL/GenBank/DDBJ databases">
        <authorList>
            <consortium name="GenomeTrakr network: Whole genome sequencing for foodborne pathogen traceback"/>
        </authorList>
    </citation>
    <scope>NUCLEOTIDE SEQUENCE</scope>
    <source>
        <strain evidence="1">ADRDL-NGUA-38</strain>
    </source>
</reference>
<dbReference type="EMBL" id="DAAQYE010000027">
    <property type="protein sequence ID" value="HAE1359774.1"/>
    <property type="molecule type" value="Genomic_DNA"/>
</dbReference>
<evidence type="ECO:0000313" key="1">
    <source>
        <dbReference type="EMBL" id="EBP6617674.1"/>
    </source>
</evidence>
<dbReference type="EMBL" id="AAKCOG010000012">
    <property type="protein sequence ID" value="ECQ7195225.1"/>
    <property type="molecule type" value="Genomic_DNA"/>
</dbReference>
<comment type="caution">
    <text evidence="3">The sequence shown here is derived from an EMBL/GenBank/DDBJ whole genome shotgun (WGS) entry which is preliminary data.</text>
</comment>
<protein>
    <submittedName>
        <fullName evidence="3">Uncharacterized protein</fullName>
    </submittedName>
</protein>